<dbReference type="InterPro" id="IPR013106">
    <property type="entry name" value="Ig_V-set"/>
</dbReference>
<feature type="domain" description="Immunoglobulin V-set" evidence="10">
    <location>
        <begin position="3"/>
        <end position="93"/>
    </location>
</feature>
<evidence type="ECO:0000313" key="11">
    <source>
        <dbReference type="EMBL" id="CAH2305915.1"/>
    </source>
</evidence>
<keyword evidence="3" id="KW-0732">Signal</keyword>
<feature type="transmembrane region" description="Helical" evidence="9">
    <location>
        <begin position="118"/>
        <end position="140"/>
    </location>
</feature>
<dbReference type="Gene3D" id="2.60.40.10">
    <property type="entry name" value="Immunoglobulins"/>
    <property type="match status" value="1"/>
</dbReference>
<dbReference type="PANTHER" id="PTHR11494:SF8">
    <property type="entry name" value="CYTOTOXIC T-LYMPHOCYTE PROTEIN 4"/>
    <property type="match status" value="1"/>
</dbReference>
<dbReference type="Pfam" id="PF07686">
    <property type="entry name" value="V-set"/>
    <property type="match status" value="1"/>
</dbReference>
<sequence>MVCGYKTHGEVTEMRFSLLKKSINQTTEICTFSYTTNYKPVTVGNDIQCEGFPGPKNVTLHMSGLQTEDTGTYICRLEVMYPPPYLIREGNATFVYVSDLISECAQTSDPQEPIMFEWTLAVICAVIFLYSIIVTCILLFSKLLELWYPSTFIEQ</sequence>
<dbReference type="GO" id="GO:0009897">
    <property type="term" value="C:external side of plasma membrane"/>
    <property type="evidence" value="ECO:0007669"/>
    <property type="project" value="TreeGrafter"/>
</dbReference>
<keyword evidence="5 9" id="KW-0472">Membrane</keyword>
<accession>A0AAD1SME7</accession>
<dbReference type="EMBL" id="OW240918">
    <property type="protein sequence ID" value="CAH2305915.1"/>
    <property type="molecule type" value="Genomic_DNA"/>
</dbReference>
<protein>
    <submittedName>
        <fullName evidence="11">Cytotoxic T-lymphocyte 4</fullName>
    </submittedName>
</protein>
<reference evidence="11" key="1">
    <citation type="submission" date="2022-03" db="EMBL/GenBank/DDBJ databases">
        <authorList>
            <person name="Alioto T."/>
            <person name="Alioto T."/>
            <person name="Gomez Garrido J."/>
        </authorList>
    </citation>
    <scope>NUCLEOTIDE SEQUENCE</scope>
</reference>
<evidence type="ECO:0000256" key="8">
    <source>
        <dbReference type="ARBA" id="ARBA00023319"/>
    </source>
</evidence>
<evidence type="ECO:0000256" key="1">
    <source>
        <dbReference type="ARBA" id="ARBA00004479"/>
    </source>
</evidence>
<evidence type="ECO:0000259" key="10">
    <source>
        <dbReference type="Pfam" id="PF07686"/>
    </source>
</evidence>
<name>A0AAD1SME7_PELCU</name>
<keyword evidence="2 9" id="KW-0812">Transmembrane</keyword>
<keyword evidence="7" id="KW-0325">Glycoprotein</keyword>
<evidence type="ECO:0000256" key="5">
    <source>
        <dbReference type="ARBA" id="ARBA00023136"/>
    </source>
</evidence>
<evidence type="ECO:0000256" key="9">
    <source>
        <dbReference type="SAM" id="Phobius"/>
    </source>
</evidence>
<evidence type="ECO:0000313" key="12">
    <source>
        <dbReference type="Proteomes" id="UP001295444"/>
    </source>
</evidence>
<dbReference type="InterPro" id="IPR036179">
    <property type="entry name" value="Ig-like_dom_sf"/>
</dbReference>
<dbReference type="PANTHER" id="PTHR11494">
    <property type="entry name" value="CYTOTOXIC T-LYMPHOCYTE PROTEIN"/>
    <property type="match status" value="1"/>
</dbReference>
<evidence type="ECO:0000256" key="7">
    <source>
        <dbReference type="ARBA" id="ARBA00023180"/>
    </source>
</evidence>
<organism evidence="11 12">
    <name type="scientific">Pelobates cultripes</name>
    <name type="common">Western spadefoot toad</name>
    <dbReference type="NCBI Taxonomy" id="61616"/>
    <lineage>
        <taxon>Eukaryota</taxon>
        <taxon>Metazoa</taxon>
        <taxon>Chordata</taxon>
        <taxon>Craniata</taxon>
        <taxon>Vertebrata</taxon>
        <taxon>Euteleostomi</taxon>
        <taxon>Amphibia</taxon>
        <taxon>Batrachia</taxon>
        <taxon>Anura</taxon>
        <taxon>Pelobatoidea</taxon>
        <taxon>Pelobatidae</taxon>
        <taxon>Pelobates</taxon>
    </lineage>
</organism>
<evidence type="ECO:0000256" key="4">
    <source>
        <dbReference type="ARBA" id="ARBA00022989"/>
    </source>
</evidence>
<dbReference type="SUPFAM" id="SSF48726">
    <property type="entry name" value="Immunoglobulin"/>
    <property type="match status" value="1"/>
</dbReference>
<proteinExistence type="predicted"/>
<dbReference type="Proteomes" id="UP001295444">
    <property type="component" value="Chromosome 07"/>
</dbReference>
<keyword evidence="6" id="KW-1015">Disulfide bond</keyword>
<evidence type="ECO:0000256" key="2">
    <source>
        <dbReference type="ARBA" id="ARBA00022692"/>
    </source>
</evidence>
<dbReference type="GO" id="GO:0050852">
    <property type="term" value="P:T cell receptor signaling pathway"/>
    <property type="evidence" value="ECO:0007669"/>
    <property type="project" value="TreeGrafter"/>
</dbReference>
<dbReference type="AlphaFoldDB" id="A0AAD1SME7"/>
<gene>
    <name evidence="11" type="ORF">PECUL_23A039574</name>
</gene>
<evidence type="ECO:0000256" key="6">
    <source>
        <dbReference type="ARBA" id="ARBA00023157"/>
    </source>
</evidence>
<comment type="subcellular location">
    <subcellularLocation>
        <location evidence="1">Membrane</location>
        <topology evidence="1">Single-pass type I membrane protein</topology>
    </subcellularLocation>
</comment>
<keyword evidence="4 9" id="KW-1133">Transmembrane helix</keyword>
<evidence type="ECO:0000256" key="3">
    <source>
        <dbReference type="ARBA" id="ARBA00022729"/>
    </source>
</evidence>
<dbReference type="InterPro" id="IPR040216">
    <property type="entry name" value="CTLA4/CD28"/>
</dbReference>
<keyword evidence="8" id="KW-0393">Immunoglobulin domain</keyword>
<dbReference type="GO" id="GO:0042129">
    <property type="term" value="P:regulation of T cell proliferation"/>
    <property type="evidence" value="ECO:0007669"/>
    <property type="project" value="InterPro"/>
</dbReference>
<keyword evidence="12" id="KW-1185">Reference proteome</keyword>
<dbReference type="InterPro" id="IPR013783">
    <property type="entry name" value="Ig-like_fold"/>
</dbReference>